<gene>
    <name evidence="2" type="ordered locus">Hden_2562</name>
</gene>
<dbReference type="HOGENOM" id="CLU_1719861_0_0_5"/>
<dbReference type="eggNOG" id="COG4263">
    <property type="taxonomic scope" value="Bacteria"/>
</dbReference>
<accession>D8JT40</accession>
<dbReference type="OrthoDB" id="9759695at2"/>
<evidence type="ECO:0008006" key="4">
    <source>
        <dbReference type="Google" id="ProtNLM"/>
    </source>
</evidence>
<evidence type="ECO:0000256" key="1">
    <source>
        <dbReference type="SAM" id="SignalP"/>
    </source>
</evidence>
<dbReference type="AlphaFoldDB" id="D8JT40"/>
<dbReference type="RefSeq" id="WP_013216517.1">
    <property type="nucleotide sequence ID" value="NC_014313.1"/>
</dbReference>
<reference evidence="3" key="1">
    <citation type="journal article" date="2011" name="J. Bacteriol.">
        <title>Genome sequences of eight morphologically diverse alphaproteobacteria.</title>
        <authorList>
            <consortium name="US DOE Joint Genome Institute"/>
            <person name="Brown P.J."/>
            <person name="Kysela D.T."/>
            <person name="Buechlein A."/>
            <person name="Hemmerich C."/>
            <person name="Brun Y.V."/>
        </authorList>
    </citation>
    <scope>NUCLEOTIDE SEQUENCE [LARGE SCALE GENOMIC DNA]</scope>
    <source>
        <strain evidence="3">ATCC 51888 / DSM 1869 / NCIB 11706 / TK 0415</strain>
    </source>
</reference>
<dbReference type="EMBL" id="CP002083">
    <property type="protein sequence ID" value="ADJ24358.1"/>
    <property type="molecule type" value="Genomic_DNA"/>
</dbReference>
<sequence precursor="true">MMMRHLFLPLAAAVVGYAGVTAAAAASKRVFTIAAVEPKGTAEVAKEPFPAAALPDGGGLQLKKPGDDGRWQVSAYLWSAPQYHVKAGDEVTLRFVGLNGSEHPTTIEGYDKSFTLKRGEVTDISFVADKPGVFQIICSKHQPTMVSELIVE</sequence>
<proteinExistence type="predicted"/>
<organism evidence="2 3">
    <name type="scientific">Hyphomicrobium denitrificans (strain ATCC 51888 / DSM 1869 / NCIMB 11706 / TK 0415)</name>
    <dbReference type="NCBI Taxonomy" id="582899"/>
    <lineage>
        <taxon>Bacteria</taxon>
        <taxon>Pseudomonadati</taxon>
        <taxon>Pseudomonadota</taxon>
        <taxon>Alphaproteobacteria</taxon>
        <taxon>Hyphomicrobiales</taxon>
        <taxon>Hyphomicrobiaceae</taxon>
        <taxon>Hyphomicrobium</taxon>
    </lineage>
</organism>
<keyword evidence="3" id="KW-1185">Reference proteome</keyword>
<dbReference type="SUPFAM" id="SSF49503">
    <property type="entry name" value="Cupredoxins"/>
    <property type="match status" value="1"/>
</dbReference>
<keyword evidence="1" id="KW-0732">Signal</keyword>
<evidence type="ECO:0000313" key="2">
    <source>
        <dbReference type="EMBL" id="ADJ24358.1"/>
    </source>
</evidence>
<feature type="signal peptide" evidence="1">
    <location>
        <begin position="1"/>
        <end position="25"/>
    </location>
</feature>
<name>D8JT40_HYPDA</name>
<evidence type="ECO:0000313" key="3">
    <source>
        <dbReference type="Proteomes" id="UP000002033"/>
    </source>
</evidence>
<protein>
    <recommendedName>
        <fullName evidence="4">EfeO-type cupredoxin-like domain-containing protein</fullName>
    </recommendedName>
</protein>
<dbReference type="Proteomes" id="UP000002033">
    <property type="component" value="Chromosome"/>
</dbReference>
<dbReference type="Gene3D" id="2.60.40.420">
    <property type="entry name" value="Cupredoxins - blue copper proteins"/>
    <property type="match status" value="1"/>
</dbReference>
<feature type="chain" id="PRO_5003116121" description="EfeO-type cupredoxin-like domain-containing protein" evidence="1">
    <location>
        <begin position="26"/>
        <end position="152"/>
    </location>
</feature>
<dbReference type="KEGG" id="hdn:Hden_2562"/>
<dbReference type="InterPro" id="IPR008972">
    <property type="entry name" value="Cupredoxin"/>
</dbReference>